<evidence type="ECO:0000313" key="8">
    <source>
        <dbReference type="Proteomes" id="UP000292958"/>
    </source>
</evidence>
<accession>A0A4Q7YQZ5</accession>
<dbReference type="EMBL" id="SHKW01000001">
    <property type="protein sequence ID" value="RZU40097.1"/>
    <property type="molecule type" value="Genomic_DNA"/>
</dbReference>
<feature type="transmembrane region" description="Helical" evidence="6">
    <location>
        <begin position="198"/>
        <end position="223"/>
    </location>
</feature>
<dbReference type="PANTHER" id="PTHR30238">
    <property type="entry name" value="MEMBRANE BOUND PREDICTED REDOX MODULATOR"/>
    <property type="match status" value="1"/>
</dbReference>
<keyword evidence="5 6" id="KW-0472">Membrane</keyword>
<feature type="transmembrane region" description="Helical" evidence="6">
    <location>
        <begin position="229"/>
        <end position="249"/>
    </location>
</feature>
<dbReference type="Proteomes" id="UP000292958">
    <property type="component" value="Unassembled WGS sequence"/>
</dbReference>
<feature type="transmembrane region" description="Helical" evidence="6">
    <location>
        <begin position="138"/>
        <end position="156"/>
    </location>
</feature>
<evidence type="ECO:0000313" key="7">
    <source>
        <dbReference type="EMBL" id="RZU40097.1"/>
    </source>
</evidence>
<dbReference type="PANTHER" id="PTHR30238:SF0">
    <property type="entry name" value="THYLAKOID MEMBRANE PROTEIN TERC, CHLOROPLASTIC"/>
    <property type="match status" value="1"/>
</dbReference>
<keyword evidence="3 6" id="KW-0812">Transmembrane</keyword>
<keyword evidence="8" id="KW-1185">Reference proteome</keyword>
<feature type="transmembrane region" description="Helical" evidence="6">
    <location>
        <begin position="12"/>
        <end position="28"/>
    </location>
</feature>
<feature type="transmembrane region" description="Helical" evidence="6">
    <location>
        <begin position="76"/>
        <end position="98"/>
    </location>
</feature>
<evidence type="ECO:0000256" key="2">
    <source>
        <dbReference type="ARBA" id="ARBA00007511"/>
    </source>
</evidence>
<evidence type="ECO:0000256" key="1">
    <source>
        <dbReference type="ARBA" id="ARBA00004141"/>
    </source>
</evidence>
<evidence type="ECO:0000256" key="4">
    <source>
        <dbReference type="ARBA" id="ARBA00022989"/>
    </source>
</evidence>
<evidence type="ECO:0000256" key="3">
    <source>
        <dbReference type="ARBA" id="ARBA00022692"/>
    </source>
</evidence>
<feature type="transmembrane region" description="Helical" evidence="6">
    <location>
        <begin position="286"/>
        <end position="307"/>
    </location>
</feature>
<comment type="caution">
    <text evidence="7">The sequence shown here is derived from an EMBL/GenBank/DDBJ whole genome shotgun (WGS) entry which is preliminary data.</text>
</comment>
<proteinExistence type="inferred from homology"/>
<evidence type="ECO:0000256" key="5">
    <source>
        <dbReference type="ARBA" id="ARBA00023136"/>
    </source>
</evidence>
<dbReference type="RefSeq" id="WP_130418211.1">
    <property type="nucleotide sequence ID" value="NZ_SHKW01000001.1"/>
</dbReference>
<dbReference type="AlphaFoldDB" id="A0A4Q7YQZ5"/>
<dbReference type="OrthoDB" id="9783692at2"/>
<name>A0A4Q7YQZ5_9BACT</name>
<organism evidence="7 8">
    <name type="scientific">Edaphobacter modestus</name>
    <dbReference type="NCBI Taxonomy" id="388466"/>
    <lineage>
        <taxon>Bacteria</taxon>
        <taxon>Pseudomonadati</taxon>
        <taxon>Acidobacteriota</taxon>
        <taxon>Terriglobia</taxon>
        <taxon>Terriglobales</taxon>
        <taxon>Acidobacteriaceae</taxon>
        <taxon>Edaphobacter</taxon>
    </lineage>
</organism>
<reference evidence="7 8" key="1">
    <citation type="submission" date="2019-02" db="EMBL/GenBank/DDBJ databases">
        <title>Genomic Encyclopedia of Archaeal and Bacterial Type Strains, Phase II (KMG-II): from individual species to whole genera.</title>
        <authorList>
            <person name="Goeker M."/>
        </authorList>
    </citation>
    <scope>NUCLEOTIDE SEQUENCE [LARGE SCALE GENOMIC DNA]</scope>
    <source>
        <strain evidence="7 8">DSM 18101</strain>
    </source>
</reference>
<dbReference type="InterPro" id="IPR022369">
    <property type="entry name" value="Integral_membrane_TerC_rswitch"/>
</dbReference>
<dbReference type="InterPro" id="IPR005496">
    <property type="entry name" value="Integral_membrane_TerC"/>
</dbReference>
<comment type="subcellular location">
    <subcellularLocation>
        <location evidence="1">Membrane</location>
        <topology evidence="1">Multi-pass membrane protein</topology>
    </subcellularLocation>
</comment>
<gene>
    <name evidence="7" type="ORF">BDD14_1521</name>
</gene>
<protein>
    <submittedName>
        <fullName evidence="7">Tellurite resistance protein TerC</fullName>
    </submittedName>
</protein>
<feature type="transmembrane region" description="Helical" evidence="6">
    <location>
        <begin position="110"/>
        <end position="132"/>
    </location>
</feature>
<feature type="transmembrane region" description="Helical" evidence="6">
    <location>
        <begin position="261"/>
        <end position="280"/>
    </location>
</feature>
<dbReference type="Pfam" id="PF03741">
    <property type="entry name" value="TerC"/>
    <property type="match status" value="1"/>
</dbReference>
<evidence type="ECO:0000256" key="6">
    <source>
        <dbReference type="SAM" id="Phobius"/>
    </source>
</evidence>
<sequence>MPDATPVSTWIWFHIFVFTLMAGDYLYVRWMRSRRPAKDTLHSTSVVATIMWVCAALGLAVFILRAMGSEAATQYLAGYAIEEALSVDNLFVFLLLFKLFRIEPQNQPRVLFWGVAGAIVMRGLFISAGIELLTRFEWVSYLFALVLLIASIRLLLPQDADDEKKNPRWLVWISRLRPVSLRQDVFVTKEDGTRMVTVLLLALIAIEVTDLIFAIDSIPAVLSITRHPFLAYTSNIMAVMGLRSLYFLLAHLLTKLRYLHYGLAAILIFAAAKMLTAHFFRIGPLVSLSVVIAMLAITVGVSLLAGARKAEKV</sequence>
<dbReference type="GO" id="GO:0016020">
    <property type="term" value="C:membrane"/>
    <property type="evidence" value="ECO:0007669"/>
    <property type="project" value="UniProtKB-SubCell"/>
</dbReference>
<feature type="transmembrane region" description="Helical" evidence="6">
    <location>
        <begin position="40"/>
        <end position="64"/>
    </location>
</feature>
<dbReference type="NCBIfam" id="TIGR03718">
    <property type="entry name" value="R_switched_Alx"/>
    <property type="match status" value="1"/>
</dbReference>
<keyword evidence="4 6" id="KW-1133">Transmembrane helix</keyword>
<comment type="similarity">
    <text evidence="2">Belongs to the TerC family.</text>
</comment>